<evidence type="ECO:0000313" key="1">
    <source>
        <dbReference type="EMBL" id="MDR7381194.1"/>
    </source>
</evidence>
<proteinExistence type="predicted"/>
<comment type="caution">
    <text evidence="1">The sequence shown here is derived from an EMBL/GenBank/DDBJ whole genome shotgun (WGS) entry which is preliminary data.</text>
</comment>
<organism evidence="1 2">
    <name type="scientific">Promicromonospora iranensis</name>
    <dbReference type="NCBI Taxonomy" id="1105144"/>
    <lineage>
        <taxon>Bacteria</taxon>
        <taxon>Bacillati</taxon>
        <taxon>Actinomycetota</taxon>
        <taxon>Actinomycetes</taxon>
        <taxon>Micrococcales</taxon>
        <taxon>Promicromonosporaceae</taxon>
        <taxon>Promicromonospora</taxon>
    </lineage>
</organism>
<keyword evidence="2" id="KW-1185">Reference proteome</keyword>
<name>A0ABU2CIP5_9MICO</name>
<evidence type="ECO:0000313" key="2">
    <source>
        <dbReference type="Proteomes" id="UP001183585"/>
    </source>
</evidence>
<gene>
    <name evidence="1" type="ORF">J2S48_000709</name>
</gene>
<protein>
    <submittedName>
        <fullName evidence="1">Uncharacterized protein</fullName>
    </submittedName>
</protein>
<dbReference type="Proteomes" id="UP001183585">
    <property type="component" value="Unassembled WGS sequence"/>
</dbReference>
<accession>A0ABU2CIP5</accession>
<sequence length="309" mass="33686">MPPRPGIQDAGRSLNGLAEVFTLAIWEKRGLDPRSGSVLRPLPGTPGDVRCLSELNPDNVFVIETVNWMVHATRDHLEGLAVLCATHAPLRTVLAVARVLLEPAMHVSYVLDEQISDTLRTVRAFNLRQEALRQEWQDAVQDPADDGEAEARARAERDGLSAAARADGLAFVAKKDGTLEGYVLEPRNEAAQMRTIALGPLGMDAWRTLSSATHSQERSHLRVALGDLGVPQGHATDWMALFWVYLAVEAAIHAIEATVRYLGGAVIPDTVLGPIRYMLRDAAYMVPDNERLAVASRLGWTPPDSAEAP</sequence>
<reference evidence="1 2" key="1">
    <citation type="submission" date="2023-07" db="EMBL/GenBank/DDBJ databases">
        <title>Sequencing the genomes of 1000 actinobacteria strains.</title>
        <authorList>
            <person name="Klenk H.-P."/>
        </authorList>
    </citation>
    <scope>NUCLEOTIDE SEQUENCE [LARGE SCALE GENOMIC DNA]</scope>
    <source>
        <strain evidence="1 2">DSM 45554</strain>
    </source>
</reference>
<dbReference type="EMBL" id="JAVDYE010000001">
    <property type="protein sequence ID" value="MDR7381194.1"/>
    <property type="molecule type" value="Genomic_DNA"/>
</dbReference>
<dbReference type="RefSeq" id="WP_274997548.1">
    <property type="nucleotide sequence ID" value="NZ_JAJQQP010000016.1"/>
</dbReference>